<name>A0A1I8H267_9PLAT</name>
<comment type="caution">
    <text evidence="2">Lacks conserved residue(s) required for the propagation of feature annotation.</text>
</comment>
<feature type="domain" description="BPTI/Kunitz inhibitor" evidence="5">
    <location>
        <begin position="399"/>
        <end position="454"/>
    </location>
</feature>
<keyword evidence="4" id="KW-0812">Transmembrane</keyword>
<evidence type="ECO:0000256" key="4">
    <source>
        <dbReference type="SAM" id="Phobius"/>
    </source>
</evidence>
<dbReference type="WBParaSite" id="maker-uti_cns_0003956-snap-gene-0.12-mRNA-1">
    <property type="protein sequence ID" value="maker-uti_cns_0003956-snap-gene-0.12-mRNA-1"/>
    <property type="gene ID" value="maker-uti_cns_0003956-snap-gene-0.12"/>
</dbReference>
<evidence type="ECO:0000313" key="9">
    <source>
        <dbReference type="WBParaSite" id="maker-uti_cns_0003956-snap-gene-0.12-mRNA-1"/>
    </source>
</evidence>
<dbReference type="Gene3D" id="4.10.410.10">
    <property type="entry name" value="Pancreatic trypsin inhibitor Kunitz domain"/>
    <property type="match status" value="1"/>
</dbReference>
<dbReference type="InterPro" id="IPR008197">
    <property type="entry name" value="WAP_dom"/>
</dbReference>
<dbReference type="PROSITE" id="PS50279">
    <property type="entry name" value="BPTI_KUNITZ_2"/>
    <property type="match status" value="1"/>
</dbReference>
<dbReference type="Pfam" id="PF00014">
    <property type="entry name" value="Kunitz_BPTI"/>
    <property type="match status" value="1"/>
</dbReference>
<organism evidence="8 9">
    <name type="scientific">Macrostomum lignano</name>
    <dbReference type="NCBI Taxonomy" id="282301"/>
    <lineage>
        <taxon>Eukaryota</taxon>
        <taxon>Metazoa</taxon>
        <taxon>Spiralia</taxon>
        <taxon>Lophotrochozoa</taxon>
        <taxon>Platyhelminthes</taxon>
        <taxon>Rhabditophora</taxon>
        <taxon>Macrostomorpha</taxon>
        <taxon>Macrostomida</taxon>
        <taxon>Macrostomidae</taxon>
        <taxon>Macrostomum</taxon>
    </lineage>
</organism>
<evidence type="ECO:0000259" key="5">
    <source>
        <dbReference type="PROSITE" id="PS50279"/>
    </source>
</evidence>
<dbReference type="InterPro" id="IPR036880">
    <property type="entry name" value="Kunitz_BPTI_sf"/>
</dbReference>
<dbReference type="PANTHER" id="PTHR46751">
    <property type="entry name" value="EPPIN"/>
    <property type="match status" value="1"/>
</dbReference>
<evidence type="ECO:0000259" key="7">
    <source>
        <dbReference type="PROSITE" id="PS51390"/>
    </source>
</evidence>
<dbReference type="Proteomes" id="UP000095280">
    <property type="component" value="Unplaced"/>
</dbReference>
<feature type="domain" description="WAP" evidence="7">
    <location>
        <begin position="343"/>
        <end position="391"/>
    </location>
</feature>
<dbReference type="PROSITE" id="PS51162">
    <property type="entry name" value="THYROGLOBULIN_1_2"/>
    <property type="match status" value="2"/>
</dbReference>
<dbReference type="InterPro" id="IPR002223">
    <property type="entry name" value="Kunitz_BPTI"/>
</dbReference>
<dbReference type="AlphaFoldDB" id="A0A1I8H267"/>
<feature type="transmembrane region" description="Helical" evidence="4">
    <location>
        <begin position="1098"/>
        <end position="1116"/>
    </location>
</feature>
<keyword evidence="4" id="KW-0472">Membrane</keyword>
<dbReference type="SMART" id="SM00131">
    <property type="entry name" value="KU"/>
    <property type="match status" value="1"/>
</dbReference>
<dbReference type="SMART" id="SM00211">
    <property type="entry name" value="TY"/>
    <property type="match status" value="2"/>
</dbReference>
<accession>A0A1I8H267</accession>
<evidence type="ECO:0000256" key="1">
    <source>
        <dbReference type="ARBA" id="ARBA00023157"/>
    </source>
</evidence>
<dbReference type="InterPro" id="IPR036857">
    <property type="entry name" value="Thyroglobulin_1_sf"/>
</dbReference>
<dbReference type="InterPro" id="IPR000716">
    <property type="entry name" value="Thyroglobulin_1"/>
</dbReference>
<dbReference type="GO" id="GO:0004867">
    <property type="term" value="F:serine-type endopeptidase inhibitor activity"/>
    <property type="evidence" value="ECO:0007669"/>
    <property type="project" value="InterPro"/>
</dbReference>
<dbReference type="Pfam" id="PF00086">
    <property type="entry name" value="Thyroglobulin_1"/>
    <property type="match status" value="2"/>
</dbReference>
<feature type="transmembrane region" description="Helical" evidence="4">
    <location>
        <begin position="981"/>
        <end position="1006"/>
    </location>
</feature>
<evidence type="ECO:0000259" key="6">
    <source>
        <dbReference type="PROSITE" id="PS51162"/>
    </source>
</evidence>
<feature type="transmembrane region" description="Helical" evidence="4">
    <location>
        <begin position="12"/>
        <end position="28"/>
    </location>
</feature>
<evidence type="ECO:0000313" key="8">
    <source>
        <dbReference type="Proteomes" id="UP000095280"/>
    </source>
</evidence>
<proteinExistence type="predicted"/>
<reference evidence="9" key="1">
    <citation type="submission" date="2016-11" db="UniProtKB">
        <authorList>
            <consortium name="WormBaseParasite"/>
        </authorList>
    </citation>
    <scope>IDENTIFICATION</scope>
</reference>
<dbReference type="PROSITE" id="PS51390">
    <property type="entry name" value="WAP"/>
    <property type="match status" value="1"/>
</dbReference>
<dbReference type="Gene3D" id="4.10.800.10">
    <property type="entry name" value="Thyroglobulin type-1"/>
    <property type="match status" value="2"/>
</dbReference>
<dbReference type="GO" id="GO:0005615">
    <property type="term" value="C:extracellular space"/>
    <property type="evidence" value="ECO:0007669"/>
    <property type="project" value="TreeGrafter"/>
</dbReference>
<feature type="region of interest" description="Disordered" evidence="3">
    <location>
        <begin position="708"/>
        <end position="742"/>
    </location>
</feature>
<dbReference type="SUPFAM" id="SSF57362">
    <property type="entry name" value="BPTI-like"/>
    <property type="match status" value="1"/>
</dbReference>
<dbReference type="PANTHER" id="PTHR46751:SF1">
    <property type="entry name" value="WAP FOUR-DISULFIDE CORE DOMAIN PROTEIN 6A"/>
    <property type="match status" value="1"/>
</dbReference>
<dbReference type="InterPro" id="IPR051388">
    <property type="entry name" value="Serpin_venom_toxin"/>
</dbReference>
<keyword evidence="4" id="KW-1133">Transmembrane helix</keyword>
<feature type="domain" description="Thyroglobulin type-1" evidence="6">
    <location>
        <begin position="447"/>
        <end position="510"/>
    </location>
</feature>
<feature type="compositionally biased region" description="Polar residues" evidence="3">
    <location>
        <begin position="776"/>
        <end position="785"/>
    </location>
</feature>
<evidence type="ECO:0000256" key="3">
    <source>
        <dbReference type="SAM" id="MobiDB-lite"/>
    </source>
</evidence>
<evidence type="ECO:0000256" key="2">
    <source>
        <dbReference type="PROSITE-ProRule" id="PRU00500"/>
    </source>
</evidence>
<dbReference type="SUPFAM" id="SSF57610">
    <property type="entry name" value="Thyroglobulin type-1 domain"/>
    <property type="match status" value="2"/>
</dbReference>
<feature type="domain" description="Thyroglobulin type-1" evidence="6">
    <location>
        <begin position="152"/>
        <end position="222"/>
    </location>
</feature>
<feature type="compositionally biased region" description="Low complexity" evidence="3">
    <location>
        <begin position="711"/>
        <end position="721"/>
    </location>
</feature>
<sequence>MTNGRISKVTTGYLLMICVCLVAMMFVANPEAATIVPSDANAVPSALRCPDGRIPLNSPQARCRSQPQLQWAGRRCENDSLDFSCPHGYDCLAEGICCEPPQLPQPQVHLCRMSRSGSKAVDIVGSCSANSDCKGYDSLASRCCSGSCVLLKQRCFRQRRQYQSILSTGQVPRIYLPNCTDDGAFESVQWEPRFNRRWCVDQRTGLALRSGCCLAGNSRPACSNPRPCPPELCALSVCPARPDAVCRVNVCGDGDCRAEFFDPASGQPVDCGAGLGRCRAGQAAYFEGLAYLRARDQTQWLQTDAINKPATSDRNLAAYMDTCEQDECRAYSASLLEPAAFGFGSFKKEDCPKQNDLNYHCRNRCNAFSGCPTESQVCCNSGCGLECMSPADIKPESHCSMSISSGHCPAVGCYRMCRRWGYDVAKKVCRPFWYAGSGGNNNRYNSWAECEWMAQNCHGRVRIALPVRPLCKRRTGNFENVQVSDNGMFWCVDRNGVPTPGTLHADHIACTRDGRLIINKYYLKVAHLYKARCPNGKLPAWCHNRTIDRTCGSPGVATFADACDNCRLVHINANGQEVSCQTDSDVCAASSISSSTAGGPSLIACKSMPTTPNFRYSPSTGRCSAGCPVSGASGYSREAGCLSACARGWCGRNSTAFYPDLCVSPACPSWPGALCVPDECTGSERYFLRNGTEIAACARRLAALHPNDNCSSSATSTTTPSGRAADAQELPQTQRPPQRREAAGVRLDCADLDCATLDCATLDCATLDPDRDYNSDQRSANNNDTAAAKEDSAYLLGPAPSGRREDEVPGLGRPLRSEAMQPDSLLLRGVRQRRRAPGPEAAIVETTNLSVTITYGADYMSVLPTMEDEVKMQRIVAKRFAYEGNLQAHHIRLVDLEPGSILVTVGMQKSPGDSTADLPASAFELKTMALKQTLLIDFNGVTLAPSARQSFNENFDSSIVEPPTAAPLFRGNSDSGAPLNVVGIVVGVLITVAVVAVAAVLITFALRRRAQSGSPALPHESGNYETMSNASHSTAGGGVAYDNFANKVYGPMEDDVYDNIAQPAIQRQLLLLEEGRLRLAEETGLLAGRAGRRKAEKFLNLALGALVAKIGGAGVFALLQPAALLINFISELFILLGTIDQKPAWRLCKLRN</sequence>
<keyword evidence="1" id="KW-1015">Disulfide bond</keyword>
<dbReference type="PROSITE" id="PS00484">
    <property type="entry name" value="THYROGLOBULIN_1_1"/>
    <property type="match status" value="1"/>
</dbReference>
<feature type="region of interest" description="Disordered" evidence="3">
    <location>
        <begin position="770"/>
        <end position="823"/>
    </location>
</feature>
<protein>
    <submittedName>
        <fullName evidence="9">WAP domain-containing protein</fullName>
    </submittedName>
</protein>
<keyword evidence="8" id="KW-1185">Reference proteome</keyword>